<keyword evidence="1" id="KW-0472">Membrane</keyword>
<keyword evidence="3" id="KW-1185">Reference proteome</keyword>
<organism evidence="2 3">
    <name type="scientific">Companilactobacillus nantensis DSM 16982</name>
    <dbReference type="NCBI Taxonomy" id="1423774"/>
    <lineage>
        <taxon>Bacteria</taxon>
        <taxon>Bacillati</taxon>
        <taxon>Bacillota</taxon>
        <taxon>Bacilli</taxon>
        <taxon>Lactobacillales</taxon>
        <taxon>Lactobacillaceae</taxon>
        <taxon>Companilactobacillus</taxon>
    </lineage>
</organism>
<evidence type="ECO:0000313" key="2">
    <source>
        <dbReference type="EMBL" id="KRM16097.1"/>
    </source>
</evidence>
<dbReference type="EMBL" id="AZFV01000017">
    <property type="protein sequence ID" value="KRM16097.1"/>
    <property type="molecule type" value="Genomic_DNA"/>
</dbReference>
<dbReference type="RefSeq" id="WP_057892342.1">
    <property type="nucleotide sequence ID" value="NZ_AZFV01000017.1"/>
</dbReference>
<feature type="transmembrane region" description="Helical" evidence="1">
    <location>
        <begin position="91"/>
        <end position="108"/>
    </location>
</feature>
<keyword evidence="1" id="KW-0812">Transmembrane</keyword>
<reference evidence="2 3" key="1">
    <citation type="journal article" date="2015" name="Genome Announc.">
        <title>Expanding the biotechnology potential of lactobacilli through comparative genomics of 213 strains and associated genera.</title>
        <authorList>
            <person name="Sun Z."/>
            <person name="Harris H.M."/>
            <person name="McCann A."/>
            <person name="Guo C."/>
            <person name="Argimon S."/>
            <person name="Zhang W."/>
            <person name="Yang X."/>
            <person name="Jeffery I.B."/>
            <person name="Cooney J.C."/>
            <person name="Kagawa T.F."/>
            <person name="Liu W."/>
            <person name="Song Y."/>
            <person name="Salvetti E."/>
            <person name="Wrobel A."/>
            <person name="Rasinkangas P."/>
            <person name="Parkhill J."/>
            <person name="Rea M.C."/>
            <person name="O'Sullivan O."/>
            <person name="Ritari J."/>
            <person name="Douillard F.P."/>
            <person name="Paul Ross R."/>
            <person name="Yang R."/>
            <person name="Briner A.E."/>
            <person name="Felis G.E."/>
            <person name="de Vos W.M."/>
            <person name="Barrangou R."/>
            <person name="Klaenhammer T.R."/>
            <person name="Caufield P.W."/>
            <person name="Cui Y."/>
            <person name="Zhang H."/>
            <person name="O'Toole P.W."/>
        </authorList>
    </citation>
    <scope>NUCLEOTIDE SEQUENCE [LARGE SCALE GENOMIC DNA]</scope>
    <source>
        <strain evidence="2 3">DSM 16982</strain>
    </source>
</reference>
<feature type="transmembrane region" description="Helical" evidence="1">
    <location>
        <begin position="37"/>
        <end position="54"/>
    </location>
</feature>
<feature type="transmembrane region" description="Helical" evidence="1">
    <location>
        <begin position="60"/>
        <end position="79"/>
    </location>
</feature>
<protein>
    <submittedName>
        <fullName evidence="2">Uncharacterized protein</fullName>
    </submittedName>
</protein>
<accession>A0A0R1WE64</accession>
<comment type="caution">
    <text evidence="2">The sequence shown here is derived from an EMBL/GenBank/DDBJ whole genome shotgun (WGS) entry which is preliminary data.</text>
</comment>
<evidence type="ECO:0000256" key="1">
    <source>
        <dbReference type="SAM" id="Phobius"/>
    </source>
</evidence>
<dbReference type="AlphaFoldDB" id="A0A0R1WE64"/>
<name>A0A0R1WE64_9LACO</name>
<gene>
    <name evidence="2" type="ORF">FD31_GL000772</name>
</gene>
<feature type="transmembrane region" description="Helical" evidence="1">
    <location>
        <begin position="6"/>
        <end position="25"/>
    </location>
</feature>
<proteinExistence type="predicted"/>
<dbReference type="PATRIC" id="fig|1423774.3.peg.796"/>
<dbReference type="Proteomes" id="UP000051302">
    <property type="component" value="Unassembled WGS sequence"/>
</dbReference>
<dbReference type="STRING" id="1423774.FD31_GL000772"/>
<keyword evidence="1" id="KW-1133">Transmembrane helix</keyword>
<sequence length="109" mass="12428">MINFIAMCLAALFIGLMGIISILNFSNYMKANTSIKLSGFLNITSLIILVITLLSFHSQIYLVETILLLVIWFAAVLHGYGQGKIHWSHHLVRFLVIIFLISMMFEPWI</sequence>
<evidence type="ECO:0000313" key="3">
    <source>
        <dbReference type="Proteomes" id="UP000051302"/>
    </source>
</evidence>